<dbReference type="InterPro" id="IPR023214">
    <property type="entry name" value="HAD_sf"/>
</dbReference>
<accession>A0ABW3H8T7</accession>
<dbReference type="InterPro" id="IPR036412">
    <property type="entry name" value="HAD-like_sf"/>
</dbReference>
<dbReference type="GO" id="GO:0016787">
    <property type="term" value="F:hydrolase activity"/>
    <property type="evidence" value="ECO:0007669"/>
    <property type="project" value="UniProtKB-KW"/>
</dbReference>
<comment type="caution">
    <text evidence="1">The sequence shown here is derived from an EMBL/GenBank/DDBJ whole genome shotgun (WGS) entry which is preliminary data.</text>
</comment>
<sequence length="253" mass="27326">MIALVAFDLDGTLAESKQPMDPVMAGLLRDLLAVVRVAIISGGGWGQFEHQMLEELPGDADRTRLYLMPTSGTQLYRFEGDWRKVYAEDFTQGERVHILRALHDAVDEAGFSDPRLWGDRIEDRGSQITFSGLGQKAPPEAKSIWDPDGRKRARLQALLAPMLPGFAVRIGGSTSVDITRQGIDKAYGILKLLDLVGIAAADALFVGDALYPGGNDAPVQRAGIASIAVRGVGDTRRVIETILGSSAERGSVR</sequence>
<reference evidence="2" key="1">
    <citation type="journal article" date="2019" name="Int. J. Syst. Evol. Microbiol.">
        <title>The Global Catalogue of Microorganisms (GCM) 10K type strain sequencing project: providing services to taxonomists for standard genome sequencing and annotation.</title>
        <authorList>
            <consortium name="The Broad Institute Genomics Platform"/>
            <consortium name="The Broad Institute Genome Sequencing Center for Infectious Disease"/>
            <person name="Wu L."/>
            <person name="Ma J."/>
        </authorList>
    </citation>
    <scope>NUCLEOTIDE SEQUENCE [LARGE SCALE GENOMIC DNA]</scope>
    <source>
        <strain evidence="2">CCUG 62982</strain>
    </source>
</reference>
<dbReference type="Gene3D" id="3.30.1240.20">
    <property type="match status" value="1"/>
</dbReference>
<name>A0ABW3H8T7_9SPHN</name>
<proteinExistence type="predicted"/>
<dbReference type="SUPFAM" id="SSF56784">
    <property type="entry name" value="HAD-like"/>
    <property type="match status" value="1"/>
</dbReference>
<evidence type="ECO:0000313" key="1">
    <source>
        <dbReference type="EMBL" id="MFD0947444.1"/>
    </source>
</evidence>
<dbReference type="Gene3D" id="3.40.50.1000">
    <property type="entry name" value="HAD superfamily/HAD-like"/>
    <property type="match status" value="1"/>
</dbReference>
<dbReference type="RefSeq" id="WP_264945325.1">
    <property type="nucleotide sequence ID" value="NZ_JAPDRA010000007.1"/>
</dbReference>
<protein>
    <submittedName>
        <fullName evidence="1">HAD-IIB family hydrolase</fullName>
    </submittedName>
</protein>
<dbReference type="NCBIfam" id="TIGR01484">
    <property type="entry name" value="HAD-SF-IIB"/>
    <property type="match status" value="1"/>
</dbReference>
<evidence type="ECO:0000313" key="2">
    <source>
        <dbReference type="Proteomes" id="UP001596977"/>
    </source>
</evidence>
<dbReference type="EMBL" id="JBHTJG010000007">
    <property type="protein sequence ID" value="MFD0947444.1"/>
    <property type="molecule type" value="Genomic_DNA"/>
</dbReference>
<gene>
    <name evidence="1" type="ORF">ACFQ1E_13925</name>
</gene>
<keyword evidence="2" id="KW-1185">Reference proteome</keyword>
<dbReference type="InterPro" id="IPR043169">
    <property type="entry name" value="PMM_cap"/>
</dbReference>
<dbReference type="InterPro" id="IPR006379">
    <property type="entry name" value="HAD-SF_hydro_IIB"/>
</dbReference>
<dbReference type="Proteomes" id="UP001596977">
    <property type="component" value="Unassembled WGS sequence"/>
</dbReference>
<keyword evidence="1" id="KW-0378">Hydrolase</keyword>
<organism evidence="1 2">
    <name type="scientific">Sphingomonas canadensis</name>
    <dbReference type="NCBI Taxonomy" id="1219257"/>
    <lineage>
        <taxon>Bacteria</taxon>
        <taxon>Pseudomonadati</taxon>
        <taxon>Pseudomonadota</taxon>
        <taxon>Alphaproteobacteria</taxon>
        <taxon>Sphingomonadales</taxon>
        <taxon>Sphingomonadaceae</taxon>
        <taxon>Sphingomonas</taxon>
    </lineage>
</organism>